<feature type="domain" description="DUF6089" evidence="2">
    <location>
        <begin position="6"/>
        <end position="203"/>
    </location>
</feature>
<dbReference type="AlphaFoldDB" id="A0A4V2ZZV0"/>
<evidence type="ECO:0000256" key="1">
    <source>
        <dbReference type="SAM" id="SignalP"/>
    </source>
</evidence>
<name>A0A4V2ZZV0_9SPHI</name>
<evidence type="ECO:0000313" key="4">
    <source>
        <dbReference type="Proteomes" id="UP000295668"/>
    </source>
</evidence>
<accession>A0A4V2ZZV0</accession>
<dbReference type="Pfam" id="PF19573">
    <property type="entry name" value="DUF6089"/>
    <property type="match status" value="1"/>
</dbReference>
<dbReference type="SUPFAM" id="SSF56925">
    <property type="entry name" value="OMPA-like"/>
    <property type="match status" value="1"/>
</dbReference>
<dbReference type="InterPro" id="IPR045743">
    <property type="entry name" value="DUF6089"/>
</dbReference>
<keyword evidence="4" id="KW-1185">Reference proteome</keyword>
<dbReference type="Gene3D" id="2.40.160.20">
    <property type="match status" value="1"/>
</dbReference>
<organism evidence="3 4">
    <name type="scientific">Pedobacter changchengzhani</name>
    <dbReference type="NCBI Taxonomy" id="2529274"/>
    <lineage>
        <taxon>Bacteria</taxon>
        <taxon>Pseudomonadati</taxon>
        <taxon>Bacteroidota</taxon>
        <taxon>Sphingobacteriia</taxon>
        <taxon>Sphingobacteriales</taxon>
        <taxon>Sphingobacteriaceae</taxon>
        <taxon>Pedobacter</taxon>
    </lineage>
</organism>
<evidence type="ECO:0000313" key="3">
    <source>
        <dbReference type="EMBL" id="TDG35113.1"/>
    </source>
</evidence>
<dbReference type="InterPro" id="IPR011250">
    <property type="entry name" value="OMP/PagP_B-barrel"/>
</dbReference>
<gene>
    <name evidence="3" type="ORF">EZJ43_15420</name>
</gene>
<dbReference type="EMBL" id="SJCY01000013">
    <property type="protein sequence ID" value="TDG35113.1"/>
    <property type="molecule type" value="Genomic_DNA"/>
</dbReference>
<keyword evidence="1" id="KW-0732">Signal</keyword>
<dbReference type="RefSeq" id="WP_133263611.1">
    <property type="nucleotide sequence ID" value="NZ_SJCY01000013.1"/>
</dbReference>
<sequence>MKLYKSFFLLLLFVFTTTLANAQFATWEIGVTGGGAGYIGDLNQNNPVQISGLSGGVFVKRNFNSQVSFRLHYTYGQIQAQDSKSSSLQFQERNLKFKTSLNDVSTLIDFNFFDYAAGGRQGKRFTPYLFAGVGVCLFKPTAAYNGENYRLDKLKTEGQAGAYKNYTLTIPYGGGIKYNYSGAFSIFSEIGYRSTFTDYLDDVSGVYPAFKKYVGDYPKIVNLSDPSLHGTGEAGSQRGDFRKRDTYLFVSIGISFTFVNEKCYSF</sequence>
<comment type="caution">
    <text evidence="3">The sequence shown here is derived from an EMBL/GenBank/DDBJ whole genome shotgun (WGS) entry which is preliminary data.</text>
</comment>
<evidence type="ECO:0000259" key="2">
    <source>
        <dbReference type="Pfam" id="PF19573"/>
    </source>
</evidence>
<feature type="signal peptide" evidence="1">
    <location>
        <begin position="1"/>
        <end position="20"/>
    </location>
</feature>
<feature type="chain" id="PRO_5020374214" description="DUF6089 domain-containing protein" evidence="1">
    <location>
        <begin position="21"/>
        <end position="266"/>
    </location>
</feature>
<reference evidence="3 4" key="1">
    <citation type="submission" date="2019-02" db="EMBL/GenBank/DDBJ databases">
        <title>Pedobacter sp. nov., a novel speices isolated from soil of pinguins habitat in Antarcitica.</title>
        <authorList>
            <person name="He R.-H."/>
        </authorList>
    </citation>
    <scope>NUCLEOTIDE SEQUENCE [LARGE SCALE GENOMIC DNA]</scope>
    <source>
        <strain evidence="3 4">E01020</strain>
    </source>
</reference>
<proteinExistence type="predicted"/>
<protein>
    <recommendedName>
        <fullName evidence="2">DUF6089 domain-containing protein</fullName>
    </recommendedName>
</protein>
<dbReference type="OrthoDB" id="654178at2"/>
<dbReference type="Proteomes" id="UP000295668">
    <property type="component" value="Unassembled WGS sequence"/>
</dbReference>